<dbReference type="Gene3D" id="1.20.1280.50">
    <property type="match status" value="1"/>
</dbReference>
<dbReference type="EMBL" id="JARIHO010000035">
    <property type="protein sequence ID" value="KAJ7331517.1"/>
    <property type="molecule type" value="Genomic_DNA"/>
</dbReference>
<keyword evidence="2" id="KW-1185">Reference proteome</keyword>
<organism evidence="1 2">
    <name type="scientific">Mycena albidolilacea</name>
    <dbReference type="NCBI Taxonomy" id="1033008"/>
    <lineage>
        <taxon>Eukaryota</taxon>
        <taxon>Fungi</taxon>
        <taxon>Dikarya</taxon>
        <taxon>Basidiomycota</taxon>
        <taxon>Agaricomycotina</taxon>
        <taxon>Agaricomycetes</taxon>
        <taxon>Agaricomycetidae</taxon>
        <taxon>Agaricales</taxon>
        <taxon>Marasmiineae</taxon>
        <taxon>Mycenaceae</taxon>
        <taxon>Mycena</taxon>
    </lineage>
</organism>
<proteinExistence type="predicted"/>
<evidence type="ECO:0008006" key="3">
    <source>
        <dbReference type="Google" id="ProtNLM"/>
    </source>
</evidence>
<dbReference type="SUPFAM" id="SSF81383">
    <property type="entry name" value="F-box domain"/>
    <property type="match status" value="1"/>
</dbReference>
<evidence type="ECO:0000313" key="2">
    <source>
        <dbReference type="Proteomes" id="UP001218218"/>
    </source>
</evidence>
<reference evidence="1" key="1">
    <citation type="submission" date="2023-03" db="EMBL/GenBank/DDBJ databases">
        <title>Massive genome expansion in bonnet fungi (Mycena s.s.) driven by repeated elements and novel gene families across ecological guilds.</title>
        <authorList>
            <consortium name="Lawrence Berkeley National Laboratory"/>
            <person name="Harder C.B."/>
            <person name="Miyauchi S."/>
            <person name="Viragh M."/>
            <person name="Kuo A."/>
            <person name="Thoen E."/>
            <person name="Andreopoulos B."/>
            <person name="Lu D."/>
            <person name="Skrede I."/>
            <person name="Drula E."/>
            <person name="Henrissat B."/>
            <person name="Morin E."/>
            <person name="Kohler A."/>
            <person name="Barry K."/>
            <person name="LaButti K."/>
            <person name="Morin E."/>
            <person name="Salamov A."/>
            <person name="Lipzen A."/>
            <person name="Mereny Z."/>
            <person name="Hegedus B."/>
            <person name="Baldrian P."/>
            <person name="Stursova M."/>
            <person name="Weitz H."/>
            <person name="Taylor A."/>
            <person name="Grigoriev I.V."/>
            <person name="Nagy L.G."/>
            <person name="Martin F."/>
            <person name="Kauserud H."/>
        </authorList>
    </citation>
    <scope>NUCLEOTIDE SEQUENCE</scope>
    <source>
        <strain evidence="1">CBHHK002</strain>
    </source>
</reference>
<evidence type="ECO:0000313" key="1">
    <source>
        <dbReference type="EMBL" id="KAJ7331517.1"/>
    </source>
</evidence>
<gene>
    <name evidence="1" type="ORF">DFH08DRAFT_708299</name>
</gene>
<dbReference type="AlphaFoldDB" id="A0AAD6ZP46"/>
<name>A0AAD6ZP46_9AGAR</name>
<sequence length="74" mass="8576">MTTQLPQELVEAIIDHVADDFRSLKACSLVCHAWLSRSRWHLFKTYYLTSNMISGFCEVLRAPDCTFWSYISAT</sequence>
<dbReference type="InterPro" id="IPR036047">
    <property type="entry name" value="F-box-like_dom_sf"/>
</dbReference>
<comment type="caution">
    <text evidence="1">The sequence shown here is derived from an EMBL/GenBank/DDBJ whole genome shotgun (WGS) entry which is preliminary data.</text>
</comment>
<protein>
    <recommendedName>
        <fullName evidence="3">F-box domain-containing protein</fullName>
    </recommendedName>
</protein>
<accession>A0AAD6ZP46</accession>
<dbReference type="Proteomes" id="UP001218218">
    <property type="component" value="Unassembled WGS sequence"/>
</dbReference>